<feature type="compositionally biased region" description="Basic and acidic residues" evidence="3">
    <location>
        <begin position="740"/>
        <end position="758"/>
    </location>
</feature>
<dbReference type="PROSITE" id="PS50026">
    <property type="entry name" value="EGF_3"/>
    <property type="match status" value="1"/>
</dbReference>
<dbReference type="Proteomes" id="UP000054097">
    <property type="component" value="Unassembled WGS sequence"/>
</dbReference>
<proteinExistence type="predicted"/>
<evidence type="ECO:0000313" key="7">
    <source>
        <dbReference type="EMBL" id="KIM31095.1"/>
    </source>
</evidence>
<keyword evidence="8" id="KW-1185">Reference proteome</keyword>
<feature type="compositionally biased region" description="Polar residues" evidence="3">
    <location>
        <begin position="916"/>
        <end position="925"/>
    </location>
</feature>
<dbReference type="Gene3D" id="2.10.220.10">
    <property type="entry name" value="Hormone Receptor, Insulin-like Growth Factor Receptor 1, Chain A, domain 2"/>
    <property type="match status" value="4"/>
</dbReference>
<feature type="region of interest" description="Disordered" evidence="3">
    <location>
        <begin position="1030"/>
        <end position="1051"/>
    </location>
</feature>
<feature type="disulfide bond" evidence="2">
    <location>
        <begin position="214"/>
        <end position="223"/>
    </location>
</feature>
<accession>A0A0C3B2S4</accession>
<dbReference type="SMART" id="SM00181">
    <property type="entry name" value="EGF"/>
    <property type="match status" value="4"/>
</dbReference>
<evidence type="ECO:0000259" key="6">
    <source>
        <dbReference type="PROSITE" id="PS50026"/>
    </source>
</evidence>
<gene>
    <name evidence="7" type="ORF">M408DRAFT_327977</name>
</gene>
<evidence type="ECO:0000256" key="3">
    <source>
        <dbReference type="SAM" id="MobiDB-lite"/>
    </source>
</evidence>
<feature type="compositionally biased region" description="Basic and acidic residues" evidence="3">
    <location>
        <begin position="926"/>
        <end position="940"/>
    </location>
</feature>
<organism evidence="7 8">
    <name type="scientific">Serendipita vermifera MAFF 305830</name>
    <dbReference type="NCBI Taxonomy" id="933852"/>
    <lineage>
        <taxon>Eukaryota</taxon>
        <taxon>Fungi</taxon>
        <taxon>Dikarya</taxon>
        <taxon>Basidiomycota</taxon>
        <taxon>Agaricomycotina</taxon>
        <taxon>Agaricomycetes</taxon>
        <taxon>Sebacinales</taxon>
        <taxon>Serendipitaceae</taxon>
        <taxon>Serendipita</taxon>
    </lineage>
</organism>
<dbReference type="SUPFAM" id="SSF57184">
    <property type="entry name" value="Growth factor receptor domain"/>
    <property type="match status" value="2"/>
</dbReference>
<dbReference type="OrthoDB" id="18487at2759"/>
<keyword evidence="2" id="KW-1015">Disulfide bond</keyword>
<protein>
    <recommendedName>
        <fullName evidence="6">EGF-like domain-containing protein</fullName>
    </recommendedName>
</protein>
<dbReference type="PROSITE" id="PS01248">
    <property type="entry name" value="EGF_LAM_1"/>
    <property type="match status" value="1"/>
</dbReference>
<feature type="region of interest" description="Disordered" evidence="3">
    <location>
        <begin position="740"/>
        <end position="759"/>
    </location>
</feature>
<evidence type="ECO:0000256" key="5">
    <source>
        <dbReference type="SAM" id="SignalP"/>
    </source>
</evidence>
<feature type="compositionally biased region" description="Basic and acidic residues" evidence="3">
    <location>
        <begin position="866"/>
        <end position="877"/>
    </location>
</feature>
<dbReference type="AlphaFoldDB" id="A0A0C3B2S4"/>
<feature type="region of interest" description="Disordered" evidence="3">
    <location>
        <begin position="978"/>
        <end position="1002"/>
    </location>
</feature>
<dbReference type="CDD" id="cd00055">
    <property type="entry name" value="EGF_Lam"/>
    <property type="match status" value="1"/>
</dbReference>
<comment type="caution">
    <text evidence="2">Lacks conserved residue(s) required for the propagation of feature annotation.</text>
</comment>
<evidence type="ECO:0000313" key="8">
    <source>
        <dbReference type="Proteomes" id="UP000054097"/>
    </source>
</evidence>
<feature type="compositionally biased region" description="Basic and acidic residues" evidence="3">
    <location>
        <begin position="890"/>
        <end position="910"/>
    </location>
</feature>
<sequence length="1051" mass="111518">MIFSKLPHSFFLAAAAAVAVVRGAQTVTVCSAGECLEGQSNITRLGAVLSSSSAAYLLLPGQYTSSVQPASLQQSLSSATSTLTFTTGFSNSTTATTPTLPLNIALRPGLLNYPSDLYTGDPTFIPLPESVNATFNATSINRGSIILAPNTVAAIESNNNGAKNRIVLWDTVPYLSQLPYAMAGNLQVVSIQSATCSPACASSAVCSTAGTCICPAGFTGASCEACATGFWGPQCKPCPTGCSKCSEGITGTGVCLTPAIPEGAPSTCNCANGVCSGSTCTCSPGWTTATSANSTQCNTCADGFFLTDSGNCEACGSRCSKCAASTGACTQCDSGLVINSFQPQTCGIANQCSDGQFSTGTGCSVCNAACATCSGPAATDCIKCAPNTFFLNGRCVGIATVPASGVCTGSSLVANGFKGVCDTCPLGCSSCQYDTFGASSVYGDVKCSKCIPGKYLSDGKCIDNCPDGTFIGADGFTCSPCASGCATCTNKADFCLTCKSGQLASAGTCVSNCPSNMFAANGACTPCHPDCDSCTGAGFNQCSTCPASAPVRTSGNRCVKTCAKSEYFDSSSGTCKTCDSSCASCSGGGSSSCLSCNNNKQVLRAGVCTNVDCGNGSGPTSGLGVCLAELVVVPNNSGTPPVVIPPLDPNAQQPSNGGGGGGLIWWQILLIVLGILLLLIIILLLWRRHARKKRAQETEQFKHNLKKQGLWGKLWRNPFSAWWARRKSAAIARRSQDVERMSDAKDWRSNDSSADRRTAIGVPKSISRGSWVTMGQHTTRRPSLDGRSYFTNNAGLGAIREDQRYKEDDWDRSHAPSTRDNGRYKQNAPSSYADSKRGESRYYGQEIEQEEVRSERTYDPYQYPRPDSRSSEGRDDLVSIIKSEYTEGDRYDDRRYNNQRSRTRDERSFRQDYPMSVSSRAQSNRYPREDQRPYRPDLRLDSPSMYSHSTGHPRLLPPNVFDDPPRDAVLSSRFSMSTTAASMHPPPKTLRKQSPVEPVPELKEPARQLTDAEMYKMSKLFPELLAMVSPTKKQQQLPGIHTSPSRNPFRF</sequence>
<dbReference type="CDD" id="cd00064">
    <property type="entry name" value="FU"/>
    <property type="match status" value="4"/>
</dbReference>
<feature type="compositionally biased region" description="Basic and acidic residues" evidence="3">
    <location>
        <begin position="801"/>
        <end position="814"/>
    </location>
</feature>
<evidence type="ECO:0000256" key="4">
    <source>
        <dbReference type="SAM" id="Phobius"/>
    </source>
</evidence>
<reference evidence="8" key="2">
    <citation type="submission" date="2015-01" db="EMBL/GenBank/DDBJ databases">
        <title>Evolutionary Origins and Diversification of the Mycorrhizal Mutualists.</title>
        <authorList>
            <consortium name="DOE Joint Genome Institute"/>
            <consortium name="Mycorrhizal Genomics Consortium"/>
            <person name="Kohler A."/>
            <person name="Kuo A."/>
            <person name="Nagy L.G."/>
            <person name="Floudas D."/>
            <person name="Copeland A."/>
            <person name="Barry K.W."/>
            <person name="Cichocki N."/>
            <person name="Veneault-Fourrey C."/>
            <person name="LaButti K."/>
            <person name="Lindquist E.A."/>
            <person name="Lipzen A."/>
            <person name="Lundell T."/>
            <person name="Morin E."/>
            <person name="Murat C."/>
            <person name="Riley R."/>
            <person name="Ohm R."/>
            <person name="Sun H."/>
            <person name="Tunlid A."/>
            <person name="Henrissat B."/>
            <person name="Grigoriev I.V."/>
            <person name="Hibbett D.S."/>
            <person name="Martin F."/>
        </authorList>
    </citation>
    <scope>NUCLEOTIDE SEQUENCE [LARGE SCALE GENOMIC DNA]</scope>
    <source>
        <strain evidence="8">MAFF 305830</strain>
    </source>
</reference>
<name>A0A0C3B2S4_SERVB</name>
<dbReference type="InterPro" id="IPR009030">
    <property type="entry name" value="Growth_fac_rcpt_cys_sf"/>
</dbReference>
<keyword evidence="4" id="KW-0812">Transmembrane</keyword>
<feature type="chain" id="PRO_5002161539" description="EGF-like domain-containing protein" evidence="5">
    <location>
        <begin position="24"/>
        <end position="1051"/>
    </location>
</feature>
<feature type="disulfide bond" evidence="2">
    <location>
        <begin position="196"/>
        <end position="206"/>
    </location>
</feature>
<dbReference type="PANTHER" id="PTHR15332:SF175">
    <property type="entry name" value="PROPROTEIN CONVERTASE SUBTILISIN_KEXIN TYPE 5-LIKE"/>
    <property type="match status" value="1"/>
</dbReference>
<feature type="compositionally biased region" description="Polar residues" evidence="3">
    <location>
        <begin position="1031"/>
        <end position="1051"/>
    </location>
</feature>
<dbReference type="SMART" id="SM00261">
    <property type="entry name" value="FU"/>
    <property type="match status" value="7"/>
</dbReference>
<dbReference type="InterPro" id="IPR000742">
    <property type="entry name" value="EGF"/>
</dbReference>
<evidence type="ECO:0000256" key="1">
    <source>
        <dbReference type="ARBA" id="ARBA00022536"/>
    </source>
</evidence>
<dbReference type="InterPro" id="IPR006212">
    <property type="entry name" value="Furin_repeat"/>
</dbReference>
<feature type="region of interest" description="Disordered" evidence="3">
    <location>
        <begin position="801"/>
        <end position="877"/>
    </location>
</feature>
<feature type="region of interest" description="Disordered" evidence="3">
    <location>
        <begin position="890"/>
        <end position="964"/>
    </location>
</feature>
<keyword evidence="4" id="KW-0472">Membrane</keyword>
<dbReference type="STRING" id="933852.A0A0C3B2S4"/>
<keyword evidence="1 2" id="KW-0245">EGF-like domain</keyword>
<keyword evidence="4" id="KW-1133">Transmembrane helix</keyword>
<feature type="domain" description="EGF-like" evidence="6">
    <location>
        <begin position="192"/>
        <end position="224"/>
    </location>
</feature>
<feature type="transmembrane region" description="Helical" evidence="4">
    <location>
        <begin position="663"/>
        <end position="686"/>
    </location>
</feature>
<evidence type="ECO:0000256" key="2">
    <source>
        <dbReference type="PROSITE-ProRule" id="PRU00076"/>
    </source>
</evidence>
<reference evidence="7 8" key="1">
    <citation type="submission" date="2014-04" db="EMBL/GenBank/DDBJ databases">
        <authorList>
            <consortium name="DOE Joint Genome Institute"/>
            <person name="Kuo A."/>
            <person name="Zuccaro A."/>
            <person name="Kohler A."/>
            <person name="Nagy L.G."/>
            <person name="Floudas D."/>
            <person name="Copeland A."/>
            <person name="Barry K.W."/>
            <person name="Cichocki N."/>
            <person name="Veneault-Fourrey C."/>
            <person name="LaButti K."/>
            <person name="Lindquist E.A."/>
            <person name="Lipzen A."/>
            <person name="Lundell T."/>
            <person name="Morin E."/>
            <person name="Murat C."/>
            <person name="Sun H."/>
            <person name="Tunlid A."/>
            <person name="Henrissat B."/>
            <person name="Grigoriev I.V."/>
            <person name="Hibbett D.S."/>
            <person name="Martin F."/>
            <person name="Nordberg H.P."/>
            <person name="Cantor M.N."/>
            <person name="Hua S.X."/>
        </authorList>
    </citation>
    <scope>NUCLEOTIDE SEQUENCE [LARGE SCALE GENOMIC DNA]</scope>
    <source>
        <strain evidence="7 8">MAFF 305830</strain>
    </source>
</reference>
<keyword evidence="5" id="KW-0732">Signal</keyword>
<feature type="signal peptide" evidence="5">
    <location>
        <begin position="1"/>
        <end position="23"/>
    </location>
</feature>
<dbReference type="HOGENOM" id="CLU_294584_0_0_1"/>
<dbReference type="PROSITE" id="PS00022">
    <property type="entry name" value="EGF_1"/>
    <property type="match status" value="1"/>
</dbReference>
<dbReference type="InterPro" id="IPR002049">
    <property type="entry name" value="LE_dom"/>
</dbReference>
<dbReference type="PANTHER" id="PTHR15332">
    <property type="entry name" value="PROPROTEIN CONVERTASE SUBTILISIN_KEXIN TYPE 5-LIKE"/>
    <property type="match status" value="1"/>
</dbReference>
<dbReference type="EMBL" id="KN824283">
    <property type="protein sequence ID" value="KIM31095.1"/>
    <property type="molecule type" value="Genomic_DNA"/>
</dbReference>